<evidence type="ECO:0000256" key="5">
    <source>
        <dbReference type="ARBA" id="ARBA00022692"/>
    </source>
</evidence>
<dbReference type="RefSeq" id="WP_379898413.1">
    <property type="nucleotide sequence ID" value="NZ_JBHRTR010000013.1"/>
</dbReference>
<dbReference type="EMBL" id="JBHRTR010000013">
    <property type="protein sequence ID" value="MFC3226429.1"/>
    <property type="molecule type" value="Genomic_DNA"/>
</dbReference>
<feature type="transmembrane region" description="Helical" evidence="9">
    <location>
        <begin position="247"/>
        <end position="266"/>
    </location>
</feature>
<proteinExistence type="inferred from homology"/>
<dbReference type="NCBIfam" id="TIGR01726">
    <property type="entry name" value="HEQRo_perm_3TM"/>
    <property type="match status" value="1"/>
</dbReference>
<feature type="transmembrane region" description="Helical" evidence="9">
    <location>
        <begin position="80"/>
        <end position="98"/>
    </location>
</feature>
<comment type="subcellular location">
    <subcellularLocation>
        <location evidence="1">Cell inner membrane</location>
        <topology evidence="1">Multi-pass membrane protein</topology>
    </subcellularLocation>
    <subcellularLocation>
        <location evidence="9">Cell membrane</location>
        <topology evidence="9">Multi-pass membrane protein</topology>
    </subcellularLocation>
</comment>
<protein>
    <submittedName>
        <fullName evidence="11">Amino acid ABC transporter permease</fullName>
    </submittedName>
</protein>
<gene>
    <name evidence="11" type="ORF">ACFOGJ_04265</name>
</gene>
<dbReference type="InterPro" id="IPR000515">
    <property type="entry name" value="MetI-like"/>
</dbReference>
<dbReference type="Pfam" id="PF00528">
    <property type="entry name" value="BPD_transp_1"/>
    <property type="match status" value="1"/>
</dbReference>
<dbReference type="SUPFAM" id="SSF161098">
    <property type="entry name" value="MetI-like"/>
    <property type="match status" value="2"/>
</dbReference>
<organism evidence="11 12">
    <name type="scientific">Marinibaculum pumilum</name>
    <dbReference type="NCBI Taxonomy" id="1766165"/>
    <lineage>
        <taxon>Bacteria</taxon>
        <taxon>Pseudomonadati</taxon>
        <taxon>Pseudomonadota</taxon>
        <taxon>Alphaproteobacteria</taxon>
        <taxon>Rhodospirillales</taxon>
        <taxon>Rhodospirillaceae</taxon>
        <taxon>Marinibaculum</taxon>
    </lineage>
</organism>
<evidence type="ECO:0000256" key="8">
    <source>
        <dbReference type="ARBA" id="ARBA00023136"/>
    </source>
</evidence>
<evidence type="ECO:0000313" key="11">
    <source>
        <dbReference type="EMBL" id="MFC3226429.1"/>
    </source>
</evidence>
<evidence type="ECO:0000256" key="1">
    <source>
        <dbReference type="ARBA" id="ARBA00004429"/>
    </source>
</evidence>
<dbReference type="Gene3D" id="1.10.3720.10">
    <property type="entry name" value="MetI-like"/>
    <property type="match status" value="2"/>
</dbReference>
<evidence type="ECO:0000256" key="2">
    <source>
        <dbReference type="ARBA" id="ARBA00010072"/>
    </source>
</evidence>
<name>A0ABV7KVU5_9PROT</name>
<evidence type="ECO:0000256" key="6">
    <source>
        <dbReference type="ARBA" id="ARBA00022970"/>
    </source>
</evidence>
<keyword evidence="3 9" id="KW-0813">Transport</keyword>
<dbReference type="InterPro" id="IPR010065">
    <property type="entry name" value="AA_ABC_transptr_permease_3TM"/>
</dbReference>
<evidence type="ECO:0000313" key="12">
    <source>
        <dbReference type="Proteomes" id="UP001595528"/>
    </source>
</evidence>
<dbReference type="PANTHER" id="PTHR30614">
    <property type="entry name" value="MEMBRANE COMPONENT OF AMINO ACID ABC TRANSPORTER"/>
    <property type="match status" value="1"/>
</dbReference>
<comment type="similarity">
    <text evidence="2">Belongs to the binding-protein-dependent transport system permease family. HisMQ subfamily.</text>
</comment>
<keyword evidence="8 9" id="KW-0472">Membrane</keyword>
<comment type="caution">
    <text evidence="11">The sequence shown here is derived from an EMBL/GenBank/DDBJ whole genome shotgun (WGS) entry which is preliminary data.</text>
</comment>
<feature type="transmembrane region" description="Helical" evidence="9">
    <location>
        <begin position="206"/>
        <end position="227"/>
    </location>
</feature>
<dbReference type="PANTHER" id="PTHR30614:SF37">
    <property type="entry name" value="AMINO-ACID ABC TRANSPORTER PERMEASE PROTEIN YHDX-RELATED"/>
    <property type="match status" value="1"/>
</dbReference>
<evidence type="ECO:0000256" key="9">
    <source>
        <dbReference type="RuleBase" id="RU363032"/>
    </source>
</evidence>
<dbReference type="PROSITE" id="PS50928">
    <property type="entry name" value="ABC_TM1"/>
    <property type="match status" value="1"/>
</dbReference>
<feature type="transmembrane region" description="Helical" evidence="9">
    <location>
        <begin position="347"/>
        <end position="369"/>
    </location>
</feature>
<keyword evidence="4" id="KW-1003">Cell membrane</keyword>
<evidence type="ECO:0000256" key="7">
    <source>
        <dbReference type="ARBA" id="ARBA00022989"/>
    </source>
</evidence>
<keyword evidence="5 9" id="KW-0812">Transmembrane</keyword>
<evidence type="ECO:0000259" key="10">
    <source>
        <dbReference type="PROSITE" id="PS50928"/>
    </source>
</evidence>
<reference evidence="12" key="1">
    <citation type="journal article" date="2019" name="Int. J. Syst. Evol. Microbiol.">
        <title>The Global Catalogue of Microorganisms (GCM) 10K type strain sequencing project: providing services to taxonomists for standard genome sequencing and annotation.</title>
        <authorList>
            <consortium name="The Broad Institute Genomics Platform"/>
            <consortium name="The Broad Institute Genome Sequencing Center for Infectious Disease"/>
            <person name="Wu L."/>
            <person name="Ma J."/>
        </authorList>
    </citation>
    <scope>NUCLEOTIDE SEQUENCE [LARGE SCALE GENOMIC DNA]</scope>
    <source>
        <strain evidence="12">KCTC 42964</strain>
    </source>
</reference>
<sequence length="378" mass="41115">MSASVRNILYQVVAGVIVLAVAWYLVGNTLDNLARQNIATGFGYLDLEAAFGISEHMIDYAPTDDYARALLVGILNTVKVAVIGILLATLLGLVVGIMRLSPNWLLARLAAVYIHAFRNVPVLLQLVFWAAFIRASFPSPREVGQEGAAIFLTNRGIYFPWPELGDAGAATLVGLAVGLLGWFFLRRWALARQMTTGRSFPHLWAGLGLALAFTVLGWLLGGAHLVLDMPALAGFNFRGGARMTPEFAAVLFGLTIYTSAFIAEVVRSGIQAVPRGQWEAAESLGLRRGQMMRLIILPQAMRVIVPPLTNQYLNLTKNSSLAVAVGYPDLVSISNTTMNQTGQAIEAISIFMAIYLALSILTSVFMNWFNARMALVER</sequence>
<feature type="transmembrane region" description="Helical" evidence="9">
    <location>
        <begin position="110"/>
        <end position="132"/>
    </location>
</feature>
<keyword evidence="12" id="KW-1185">Reference proteome</keyword>
<feature type="domain" description="ABC transmembrane type-1" evidence="10">
    <location>
        <begin position="74"/>
        <end position="366"/>
    </location>
</feature>
<evidence type="ECO:0000256" key="3">
    <source>
        <dbReference type="ARBA" id="ARBA00022448"/>
    </source>
</evidence>
<dbReference type="CDD" id="cd06261">
    <property type="entry name" value="TM_PBP2"/>
    <property type="match status" value="1"/>
</dbReference>
<keyword evidence="7 9" id="KW-1133">Transmembrane helix</keyword>
<dbReference type="InterPro" id="IPR043429">
    <property type="entry name" value="ArtM/GltK/GlnP/TcyL/YhdX-like"/>
</dbReference>
<dbReference type="InterPro" id="IPR035906">
    <property type="entry name" value="MetI-like_sf"/>
</dbReference>
<dbReference type="Proteomes" id="UP001595528">
    <property type="component" value="Unassembled WGS sequence"/>
</dbReference>
<accession>A0ABV7KVU5</accession>
<feature type="transmembrane region" description="Helical" evidence="9">
    <location>
        <begin position="7"/>
        <end position="26"/>
    </location>
</feature>
<feature type="transmembrane region" description="Helical" evidence="9">
    <location>
        <begin position="167"/>
        <end position="185"/>
    </location>
</feature>
<evidence type="ECO:0000256" key="4">
    <source>
        <dbReference type="ARBA" id="ARBA00022475"/>
    </source>
</evidence>
<keyword evidence="6" id="KW-0029">Amino-acid transport</keyword>